<sequence length="239" mass="26466">MSASLRARRRRRVVTGHRTVSGGVAEAIRALILDGTLAPGEALRQDALAERLGVSRIPVREALFQLEAEGLVAFIPQKGATVSSLSPERMEETYAIRLALEPDLLRRSAARLTDDDLDALAAQLATHAESLSRGRSEEWGPLNTEFHLALYARADRPRTLALVASLLRECDRYTRIQLQGRIVAQDRAQREHEAMLALCREGRGEEAAAFLRDHIANVAEEAWTLARTPPPLAARRRRG</sequence>
<comment type="caution">
    <text evidence="5">The sequence shown here is derived from an EMBL/GenBank/DDBJ whole genome shotgun (WGS) entry which is preliminary data.</text>
</comment>
<evidence type="ECO:0000256" key="3">
    <source>
        <dbReference type="ARBA" id="ARBA00023163"/>
    </source>
</evidence>
<dbReference type="SMART" id="SM00895">
    <property type="entry name" value="FCD"/>
    <property type="match status" value="1"/>
</dbReference>
<dbReference type="SUPFAM" id="SSF46785">
    <property type="entry name" value="Winged helix' DNA-binding domain"/>
    <property type="match status" value="1"/>
</dbReference>
<evidence type="ECO:0000259" key="4">
    <source>
        <dbReference type="PROSITE" id="PS50949"/>
    </source>
</evidence>
<evidence type="ECO:0000313" key="5">
    <source>
        <dbReference type="EMBL" id="MBR0668544.1"/>
    </source>
</evidence>
<reference evidence="6" key="1">
    <citation type="journal article" date="2021" name="Syst. Appl. Microbiol.">
        <title>Roseomonas hellenica sp. nov., isolated from roots of wild-growing Alkanna tinctoria.</title>
        <authorList>
            <person name="Rat A."/>
            <person name="Naranjo H.D."/>
            <person name="Lebbe L."/>
            <person name="Cnockaert M."/>
            <person name="Krigas N."/>
            <person name="Grigoriadou K."/>
            <person name="Maloupa E."/>
            <person name="Willems A."/>
        </authorList>
    </citation>
    <scope>NUCLEOTIDE SEQUENCE [LARGE SCALE GENOMIC DNA]</scope>
    <source>
        <strain evidence="6">LMG 31523</strain>
    </source>
</reference>
<dbReference type="Gene3D" id="1.10.10.10">
    <property type="entry name" value="Winged helix-like DNA-binding domain superfamily/Winged helix DNA-binding domain"/>
    <property type="match status" value="1"/>
</dbReference>
<dbReference type="Proteomes" id="UP001196870">
    <property type="component" value="Unassembled WGS sequence"/>
</dbReference>
<evidence type="ECO:0000256" key="2">
    <source>
        <dbReference type="ARBA" id="ARBA00023125"/>
    </source>
</evidence>
<evidence type="ECO:0000313" key="6">
    <source>
        <dbReference type="Proteomes" id="UP001196870"/>
    </source>
</evidence>
<dbReference type="InterPro" id="IPR011711">
    <property type="entry name" value="GntR_C"/>
</dbReference>
<feature type="domain" description="HTH gntR-type" evidence="4">
    <location>
        <begin position="18"/>
        <end position="85"/>
    </location>
</feature>
<dbReference type="SUPFAM" id="SSF48008">
    <property type="entry name" value="GntR ligand-binding domain-like"/>
    <property type="match status" value="1"/>
</dbReference>
<dbReference type="RefSeq" id="WP_211856318.1">
    <property type="nucleotide sequence ID" value="NZ_JAAGBB010000060.1"/>
</dbReference>
<accession>A0ABS5F7L4</accession>
<dbReference type="InterPro" id="IPR008920">
    <property type="entry name" value="TF_FadR/GntR_C"/>
</dbReference>
<gene>
    <name evidence="5" type="ORF">GXW71_29600</name>
</gene>
<keyword evidence="3" id="KW-0804">Transcription</keyword>
<dbReference type="InterPro" id="IPR036388">
    <property type="entry name" value="WH-like_DNA-bd_sf"/>
</dbReference>
<protein>
    <submittedName>
        <fullName evidence="5">GntR family transcriptional regulator</fullName>
    </submittedName>
</protein>
<evidence type="ECO:0000256" key="1">
    <source>
        <dbReference type="ARBA" id="ARBA00023015"/>
    </source>
</evidence>
<dbReference type="Pfam" id="PF07729">
    <property type="entry name" value="FCD"/>
    <property type="match status" value="1"/>
</dbReference>
<dbReference type="PANTHER" id="PTHR43537:SF41">
    <property type="entry name" value="TRANSCRIPTIONAL REGULATORY PROTEIN"/>
    <property type="match status" value="1"/>
</dbReference>
<dbReference type="PRINTS" id="PR00035">
    <property type="entry name" value="HTHGNTR"/>
</dbReference>
<dbReference type="PANTHER" id="PTHR43537">
    <property type="entry name" value="TRANSCRIPTIONAL REGULATOR, GNTR FAMILY"/>
    <property type="match status" value="1"/>
</dbReference>
<dbReference type="Pfam" id="PF00392">
    <property type="entry name" value="GntR"/>
    <property type="match status" value="1"/>
</dbReference>
<dbReference type="SMART" id="SM00345">
    <property type="entry name" value="HTH_GNTR"/>
    <property type="match status" value="1"/>
</dbReference>
<dbReference type="PROSITE" id="PS50949">
    <property type="entry name" value="HTH_GNTR"/>
    <property type="match status" value="1"/>
</dbReference>
<proteinExistence type="predicted"/>
<dbReference type="CDD" id="cd07377">
    <property type="entry name" value="WHTH_GntR"/>
    <property type="match status" value="1"/>
</dbReference>
<dbReference type="InterPro" id="IPR000524">
    <property type="entry name" value="Tscrpt_reg_HTH_GntR"/>
</dbReference>
<name>A0ABS5F7L4_9PROT</name>
<keyword evidence="2" id="KW-0238">DNA-binding</keyword>
<keyword evidence="6" id="KW-1185">Reference proteome</keyword>
<dbReference type="EMBL" id="JAAGBB010000060">
    <property type="protein sequence ID" value="MBR0668544.1"/>
    <property type="molecule type" value="Genomic_DNA"/>
</dbReference>
<organism evidence="5 6">
    <name type="scientific">Plastoroseomonas hellenica</name>
    <dbReference type="NCBI Taxonomy" id="2687306"/>
    <lineage>
        <taxon>Bacteria</taxon>
        <taxon>Pseudomonadati</taxon>
        <taxon>Pseudomonadota</taxon>
        <taxon>Alphaproteobacteria</taxon>
        <taxon>Acetobacterales</taxon>
        <taxon>Acetobacteraceae</taxon>
        <taxon>Plastoroseomonas</taxon>
    </lineage>
</organism>
<dbReference type="Gene3D" id="1.20.120.530">
    <property type="entry name" value="GntR ligand-binding domain-like"/>
    <property type="match status" value="1"/>
</dbReference>
<dbReference type="InterPro" id="IPR036390">
    <property type="entry name" value="WH_DNA-bd_sf"/>
</dbReference>
<keyword evidence="1" id="KW-0805">Transcription regulation</keyword>